<dbReference type="PROSITE" id="PS50297">
    <property type="entry name" value="ANK_REP_REGION"/>
    <property type="match status" value="2"/>
</dbReference>
<reference evidence="4" key="1">
    <citation type="submission" date="2023-03" db="EMBL/GenBank/DDBJ databases">
        <authorList>
            <person name="Steffen K."/>
            <person name="Cardenas P."/>
        </authorList>
    </citation>
    <scope>NUCLEOTIDE SEQUENCE</scope>
</reference>
<protein>
    <submittedName>
        <fullName evidence="4">Serine/threonine-protein phosphatase 6 regulatory ankyrin repeat subunit A</fullName>
    </submittedName>
</protein>
<accession>A0AA35WHE8</accession>
<dbReference type="PANTHER" id="PTHR24166">
    <property type="entry name" value="ROLLING PEBBLES, ISOFORM B"/>
    <property type="match status" value="1"/>
</dbReference>
<evidence type="ECO:0000256" key="1">
    <source>
        <dbReference type="ARBA" id="ARBA00022737"/>
    </source>
</evidence>
<dbReference type="InterPro" id="IPR050889">
    <property type="entry name" value="Dendritic_Spine_Reg/Scaffold"/>
</dbReference>
<dbReference type="SMART" id="SM00248">
    <property type="entry name" value="ANK"/>
    <property type="match status" value="3"/>
</dbReference>
<evidence type="ECO:0000256" key="3">
    <source>
        <dbReference type="PROSITE-ProRule" id="PRU00023"/>
    </source>
</evidence>
<keyword evidence="2 3" id="KW-0040">ANK repeat</keyword>
<feature type="repeat" description="ANK" evidence="3">
    <location>
        <begin position="91"/>
        <end position="123"/>
    </location>
</feature>
<dbReference type="Pfam" id="PF12796">
    <property type="entry name" value="Ank_2"/>
    <property type="match status" value="1"/>
</dbReference>
<feature type="repeat" description="ANK" evidence="3">
    <location>
        <begin position="17"/>
        <end position="40"/>
    </location>
</feature>
<dbReference type="PANTHER" id="PTHR24166:SF48">
    <property type="entry name" value="PROTEIN VAPYRIN"/>
    <property type="match status" value="1"/>
</dbReference>
<organism evidence="4 5">
    <name type="scientific">Geodia barretti</name>
    <name type="common">Barrett's horny sponge</name>
    <dbReference type="NCBI Taxonomy" id="519541"/>
    <lineage>
        <taxon>Eukaryota</taxon>
        <taxon>Metazoa</taxon>
        <taxon>Porifera</taxon>
        <taxon>Demospongiae</taxon>
        <taxon>Heteroscleromorpha</taxon>
        <taxon>Tetractinellida</taxon>
        <taxon>Astrophorina</taxon>
        <taxon>Geodiidae</taxon>
        <taxon>Geodia</taxon>
    </lineage>
</organism>
<evidence type="ECO:0000256" key="2">
    <source>
        <dbReference type="ARBA" id="ARBA00023043"/>
    </source>
</evidence>
<evidence type="ECO:0000313" key="5">
    <source>
        <dbReference type="Proteomes" id="UP001174909"/>
    </source>
</evidence>
<dbReference type="InterPro" id="IPR002110">
    <property type="entry name" value="Ankyrin_rpt"/>
</dbReference>
<keyword evidence="1" id="KW-0677">Repeat</keyword>
<name>A0AA35WHE8_GEOBA</name>
<dbReference type="PROSITE" id="PS50088">
    <property type="entry name" value="ANK_REPEAT"/>
    <property type="match status" value="2"/>
</dbReference>
<sequence length="157" mass="17088">MQLLVSRGGATNLADNMGRTPLMMAAYFGHTNVIDLLMSRLSLPVEKLDLCHVDQQDNTALHLACLQSHEDCAMAILEKCSDEVIQMANSDQKTPLHISSKTGLVRVVQELVQRGADLNARDCDDNYPALCCAPNLHVAECLDSILQAMLGQKGIAL</sequence>
<dbReference type="SUPFAM" id="SSF48403">
    <property type="entry name" value="Ankyrin repeat"/>
    <property type="match status" value="1"/>
</dbReference>
<dbReference type="PRINTS" id="PR01415">
    <property type="entry name" value="ANKYRIN"/>
</dbReference>
<gene>
    <name evidence="4" type="ORF">GBAR_LOCUS8978</name>
</gene>
<dbReference type="AlphaFoldDB" id="A0AA35WHE8"/>
<keyword evidence="5" id="KW-1185">Reference proteome</keyword>
<dbReference type="Gene3D" id="1.25.40.20">
    <property type="entry name" value="Ankyrin repeat-containing domain"/>
    <property type="match status" value="2"/>
</dbReference>
<dbReference type="InterPro" id="IPR036770">
    <property type="entry name" value="Ankyrin_rpt-contain_sf"/>
</dbReference>
<proteinExistence type="predicted"/>
<comment type="caution">
    <text evidence="4">The sequence shown here is derived from an EMBL/GenBank/DDBJ whole genome shotgun (WGS) entry which is preliminary data.</text>
</comment>
<dbReference type="Proteomes" id="UP001174909">
    <property type="component" value="Unassembled WGS sequence"/>
</dbReference>
<evidence type="ECO:0000313" key="4">
    <source>
        <dbReference type="EMBL" id="CAI8014365.1"/>
    </source>
</evidence>
<dbReference type="Pfam" id="PF00023">
    <property type="entry name" value="Ank"/>
    <property type="match status" value="1"/>
</dbReference>
<dbReference type="EMBL" id="CASHTH010001357">
    <property type="protein sequence ID" value="CAI8014365.1"/>
    <property type="molecule type" value="Genomic_DNA"/>
</dbReference>